<feature type="transmembrane region" description="Helical" evidence="1">
    <location>
        <begin position="85"/>
        <end position="103"/>
    </location>
</feature>
<sequence>MKVVTSHPALVQGSAEACPPRSGTEAQGLTGIARRAFTLLHRYRANVLLVCLAIAAFALPHLAGATDLLASQKQDAKDTFGHGSTVEWGLYIGEVILSVAAYIKVRNPMILVGGIPFLIVITKVFFSLAG</sequence>
<comment type="caution">
    <text evidence="2">The sequence shown here is derived from an EMBL/GenBank/DDBJ whole genome shotgun (WGS) entry which is preliminary data.</text>
</comment>
<protein>
    <submittedName>
        <fullName evidence="2">Type IV conjugative transfer system pilin TraA</fullName>
    </submittedName>
</protein>
<accession>A0ABD6XJW2</accession>
<dbReference type="AlphaFoldDB" id="A0ABD6XJW2"/>
<feature type="transmembrane region" description="Helical" evidence="1">
    <location>
        <begin position="45"/>
        <end position="65"/>
    </location>
</feature>
<keyword evidence="1" id="KW-0812">Transmembrane</keyword>
<name>A0ABD6XJW2_ENTAG</name>
<keyword evidence="1" id="KW-0472">Membrane</keyword>
<keyword evidence="1" id="KW-1133">Transmembrane helix</keyword>
<reference evidence="2 3" key="1">
    <citation type="submission" date="2018-05" db="EMBL/GenBank/DDBJ databases">
        <title>Genomic Encyclopedia of Type Strains, Phase IV (KMG-V): Genome sequencing to study the core and pangenomes of soil and plant-associated prokaryotes.</title>
        <authorList>
            <person name="Whitman W."/>
        </authorList>
    </citation>
    <scope>NUCLEOTIDE SEQUENCE [LARGE SCALE GENOMIC DNA]</scope>
    <source>
        <strain evidence="2 3">PNG 92-11</strain>
    </source>
</reference>
<evidence type="ECO:0000256" key="1">
    <source>
        <dbReference type="SAM" id="Phobius"/>
    </source>
</evidence>
<gene>
    <name evidence="2" type="ORF">C7430_11773</name>
</gene>
<organism evidence="2 3">
    <name type="scientific">Enterobacter agglomerans</name>
    <name type="common">Erwinia herbicola</name>
    <name type="synonym">Pantoea agglomerans</name>
    <dbReference type="NCBI Taxonomy" id="549"/>
    <lineage>
        <taxon>Bacteria</taxon>
        <taxon>Pseudomonadati</taxon>
        <taxon>Pseudomonadota</taxon>
        <taxon>Gammaproteobacteria</taxon>
        <taxon>Enterobacterales</taxon>
        <taxon>Erwiniaceae</taxon>
        <taxon>Pantoea</taxon>
        <taxon>Pantoea agglomerans group</taxon>
    </lineage>
</organism>
<evidence type="ECO:0000313" key="3">
    <source>
        <dbReference type="Proteomes" id="UP000245996"/>
    </source>
</evidence>
<feature type="transmembrane region" description="Helical" evidence="1">
    <location>
        <begin position="110"/>
        <end position="129"/>
    </location>
</feature>
<dbReference type="Proteomes" id="UP000245996">
    <property type="component" value="Unassembled WGS sequence"/>
</dbReference>
<dbReference type="EMBL" id="QGHE01000017">
    <property type="protein sequence ID" value="PWJ73945.1"/>
    <property type="molecule type" value="Genomic_DNA"/>
</dbReference>
<evidence type="ECO:0000313" key="2">
    <source>
        <dbReference type="EMBL" id="PWJ73945.1"/>
    </source>
</evidence>
<dbReference type="RefSeq" id="WP_109654217.1">
    <property type="nucleotide sequence ID" value="NZ_CP059090.1"/>
</dbReference>
<proteinExistence type="predicted"/>